<evidence type="ECO:0008006" key="3">
    <source>
        <dbReference type="Google" id="ProtNLM"/>
    </source>
</evidence>
<evidence type="ECO:0000313" key="2">
    <source>
        <dbReference type="Proteomes" id="UP000294530"/>
    </source>
</evidence>
<dbReference type="GeneID" id="94344285"/>
<gene>
    <name evidence="1" type="ORF">CCR75_000507</name>
</gene>
<proteinExistence type="predicted"/>
<evidence type="ECO:0000313" key="1">
    <source>
        <dbReference type="EMBL" id="TDH73253.1"/>
    </source>
</evidence>
<dbReference type="Proteomes" id="UP000294530">
    <property type="component" value="Unassembled WGS sequence"/>
</dbReference>
<keyword evidence="2" id="KW-1185">Reference proteome</keyword>
<dbReference type="RefSeq" id="XP_067822751.1">
    <property type="nucleotide sequence ID" value="XM_067958614.1"/>
</dbReference>
<name>A0A976NZ28_BRELC</name>
<dbReference type="AlphaFoldDB" id="A0A976NZ28"/>
<accession>A0A976NZ28</accession>
<dbReference type="EMBL" id="SHOA02000001">
    <property type="protein sequence ID" value="TDH73253.1"/>
    <property type="molecule type" value="Genomic_DNA"/>
</dbReference>
<protein>
    <recommendedName>
        <fullName evidence="3">Chromo domain-containing protein</fullName>
    </recommendedName>
</protein>
<dbReference type="OrthoDB" id="174716at2759"/>
<reference evidence="1 2" key="1">
    <citation type="journal article" date="2021" name="Genome Biol.">
        <title>AFLAP: assembly-free linkage analysis pipeline using k-mers from genome sequencing data.</title>
        <authorList>
            <person name="Fletcher K."/>
            <person name="Zhang L."/>
            <person name="Gil J."/>
            <person name="Han R."/>
            <person name="Cavanaugh K."/>
            <person name="Michelmore R."/>
        </authorList>
    </citation>
    <scope>NUCLEOTIDE SEQUENCE [LARGE SCALE GENOMIC DNA]</scope>
    <source>
        <strain evidence="1 2">SF5</strain>
    </source>
</reference>
<dbReference type="KEGG" id="blac:94344285"/>
<comment type="caution">
    <text evidence="1">The sequence shown here is derived from an EMBL/GenBank/DDBJ whole genome shotgun (WGS) entry which is preliminary data.</text>
</comment>
<sequence length="253" mass="29101">MRPVKRTRKSVVLEERAANDGDWIEYHVTWLDDFNSVWLPRNQLIEDGNANLIETVDAYYQRYPNQEVTYQAFISRNARAYSAIADNEDNSCLPHAIQMALELLGYQHESEQLPSIWTQYLEDAAKSKFPLDEGFHKTSEIVRYCIKGVSKCGIDIDIETFRVNLFDGEGAGPLAIARRVLPGDNGVRVLEPGVYIVGTFKRNMRAHCFAMHVTEDEDIIVREERIDSGIGDQTWLRMIKFIRRVKVKQNSSE</sequence>
<organism evidence="1 2">
    <name type="scientific">Bremia lactucae</name>
    <name type="common">Lettuce downy mildew</name>
    <dbReference type="NCBI Taxonomy" id="4779"/>
    <lineage>
        <taxon>Eukaryota</taxon>
        <taxon>Sar</taxon>
        <taxon>Stramenopiles</taxon>
        <taxon>Oomycota</taxon>
        <taxon>Peronosporomycetes</taxon>
        <taxon>Peronosporales</taxon>
        <taxon>Peronosporaceae</taxon>
        <taxon>Bremia</taxon>
    </lineage>
</organism>